<dbReference type="SUPFAM" id="SSF48334">
    <property type="entry name" value="DNA repair protein MutS, domain III"/>
    <property type="match status" value="1"/>
</dbReference>
<dbReference type="OMA" id="CSVYFMP"/>
<dbReference type="GO" id="GO:0005524">
    <property type="term" value="F:ATP binding"/>
    <property type="evidence" value="ECO:0007669"/>
    <property type="project" value="UniProtKB-KW"/>
</dbReference>
<evidence type="ECO:0000313" key="6">
    <source>
        <dbReference type="EMBL" id="EEP81051.1"/>
    </source>
</evidence>
<evidence type="ECO:0000256" key="3">
    <source>
        <dbReference type="ARBA" id="ARBA00022840"/>
    </source>
</evidence>
<dbReference type="InterPro" id="IPR045076">
    <property type="entry name" value="MutS"/>
</dbReference>
<dbReference type="RefSeq" id="XP_002585204.1">
    <property type="nucleotide sequence ID" value="XM_002585158.1"/>
</dbReference>
<dbReference type="OrthoDB" id="29596at2759"/>
<dbReference type="EMBL" id="CH476617">
    <property type="protein sequence ID" value="EEP81051.1"/>
    <property type="molecule type" value="Genomic_DNA"/>
</dbReference>
<gene>
    <name evidence="6" type="ORF">UREG_05893</name>
</gene>
<dbReference type="PROSITE" id="PS00486">
    <property type="entry name" value="DNA_MISMATCH_REPAIR_2"/>
    <property type="match status" value="1"/>
</dbReference>
<dbReference type="InParanoid" id="C4JTV4"/>
<dbReference type="GO" id="GO:0051026">
    <property type="term" value="P:chiasma assembly"/>
    <property type="evidence" value="ECO:0007669"/>
    <property type="project" value="TreeGrafter"/>
</dbReference>
<dbReference type="PIRSF" id="PIRSF037677">
    <property type="entry name" value="DNA_mis_repair_Msh6"/>
    <property type="match status" value="1"/>
</dbReference>
<dbReference type="InterPro" id="IPR007696">
    <property type="entry name" value="DNA_mismatch_repair_MutS_core"/>
</dbReference>
<dbReference type="SMART" id="SM00534">
    <property type="entry name" value="MUTSac"/>
    <property type="match status" value="1"/>
</dbReference>
<dbReference type="PANTHER" id="PTHR11361:SF20">
    <property type="entry name" value="MUTS PROTEIN HOMOLOG 5"/>
    <property type="match status" value="1"/>
</dbReference>
<accession>C4JTV4</accession>
<protein>
    <recommendedName>
        <fullName evidence="5">DNA mismatch repair proteins mutS family domain-containing protein</fullName>
    </recommendedName>
</protein>
<dbReference type="GeneID" id="8444286"/>
<keyword evidence="3" id="KW-0067">ATP-binding</keyword>
<dbReference type="GO" id="GO:0005634">
    <property type="term" value="C:nucleus"/>
    <property type="evidence" value="ECO:0007669"/>
    <property type="project" value="TreeGrafter"/>
</dbReference>
<dbReference type="Proteomes" id="UP000002058">
    <property type="component" value="Unassembled WGS sequence"/>
</dbReference>
<dbReference type="STRING" id="336963.C4JTV4"/>
<comment type="similarity">
    <text evidence="1">Belongs to the DNA mismatch repair MutS family.</text>
</comment>
<dbReference type="Pfam" id="PF05192">
    <property type="entry name" value="MutS_III"/>
    <property type="match status" value="1"/>
</dbReference>
<dbReference type="eggNOG" id="KOG0221">
    <property type="taxonomic scope" value="Eukaryota"/>
</dbReference>
<evidence type="ECO:0000313" key="7">
    <source>
        <dbReference type="Proteomes" id="UP000002058"/>
    </source>
</evidence>
<dbReference type="InterPro" id="IPR027417">
    <property type="entry name" value="P-loop_NTPase"/>
</dbReference>
<dbReference type="InterPro" id="IPR036187">
    <property type="entry name" value="DNA_mismatch_repair_MutS_sf"/>
</dbReference>
<dbReference type="AlphaFoldDB" id="C4JTV4"/>
<dbReference type="SUPFAM" id="SSF52540">
    <property type="entry name" value="P-loop containing nucleoside triphosphate hydrolases"/>
    <property type="match status" value="1"/>
</dbReference>
<dbReference type="GO" id="GO:0006298">
    <property type="term" value="P:mismatch repair"/>
    <property type="evidence" value="ECO:0007669"/>
    <property type="project" value="InterPro"/>
</dbReference>
<keyword evidence="7" id="KW-1185">Reference proteome</keyword>
<evidence type="ECO:0000256" key="2">
    <source>
        <dbReference type="ARBA" id="ARBA00022741"/>
    </source>
</evidence>
<dbReference type="InterPro" id="IPR017261">
    <property type="entry name" value="DNA_mismatch_repair_MutS/MSH"/>
</dbReference>
<evidence type="ECO:0000256" key="4">
    <source>
        <dbReference type="ARBA" id="ARBA00023125"/>
    </source>
</evidence>
<dbReference type="GO" id="GO:0140664">
    <property type="term" value="F:ATP-dependent DNA damage sensor activity"/>
    <property type="evidence" value="ECO:0007669"/>
    <property type="project" value="InterPro"/>
</dbReference>
<reference evidence="7" key="1">
    <citation type="journal article" date="2009" name="Genome Res.">
        <title>Comparative genomic analyses of the human fungal pathogens Coccidioides and their relatives.</title>
        <authorList>
            <person name="Sharpton T.J."/>
            <person name="Stajich J.E."/>
            <person name="Rounsley S.D."/>
            <person name="Gardner M.J."/>
            <person name="Wortman J.R."/>
            <person name="Jordar V.S."/>
            <person name="Maiti R."/>
            <person name="Kodira C.D."/>
            <person name="Neafsey D.E."/>
            <person name="Zeng Q."/>
            <person name="Hung C.-Y."/>
            <person name="McMahan C."/>
            <person name="Muszewska A."/>
            <person name="Grynberg M."/>
            <person name="Mandel M.A."/>
            <person name="Kellner E.M."/>
            <person name="Barker B.M."/>
            <person name="Galgiani J.N."/>
            <person name="Orbach M.J."/>
            <person name="Kirkland T.N."/>
            <person name="Cole G.T."/>
            <person name="Henn M.R."/>
            <person name="Birren B.W."/>
            <person name="Taylor J.W."/>
        </authorList>
    </citation>
    <scope>NUCLEOTIDE SEQUENCE [LARGE SCALE GENOMIC DNA]</scope>
    <source>
        <strain evidence="7">UAMH 1704</strain>
    </source>
</reference>
<keyword evidence="4" id="KW-0238">DNA-binding</keyword>
<name>C4JTV4_UNCRE</name>
<proteinExistence type="inferred from homology"/>
<dbReference type="FunCoup" id="C4JTV4">
    <property type="interactions" value="120"/>
</dbReference>
<dbReference type="HOGENOM" id="CLU_002472_8_0_1"/>
<dbReference type="GO" id="GO:0030983">
    <property type="term" value="F:mismatched DNA binding"/>
    <property type="evidence" value="ECO:0007669"/>
    <property type="project" value="InterPro"/>
</dbReference>
<dbReference type="SMART" id="SM00533">
    <property type="entry name" value="MUTSd"/>
    <property type="match status" value="1"/>
</dbReference>
<evidence type="ECO:0000259" key="5">
    <source>
        <dbReference type="PROSITE" id="PS00486"/>
    </source>
</evidence>
<feature type="domain" description="DNA mismatch repair proteins mutS family" evidence="5">
    <location>
        <begin position="551"/>
        <end position="567"/>
    </location>
</feature>
<sequence length="648" mass="72844">MAIDMRDRGTVGCSYYVADEKKLYILADIIYGGIDVVETHAQFRLPYHLDVRPSQEFNFETARTKLSNLKLGQATDIPKFLVPGNEFSYERTANGADGGFTEEQGKLLHLASTVDMENHVSIGCAGALISYLQRKRSTQYLQGDLTGDHLSRIQAIEMLSLDSNMDTLSSLQIIQSESHPNAFNQGPGQSSSGSKESLSIYGLFHRFARTPQGKAKLRQHFLRPTIKPNVLRERHDFISTFLRSENVDATEKLITSLKGIKNLRPVMVHLQKGISTGHARFKGFKSVVWATLLEFAYHAIDIHEILKEVIGMESLDLCVKVDLEASVQEHRTIVKPRVDQGLDKLKETYNGMDSLLSQVAVTIAATLPERLGNELNVIYFPQLGFNIAIPLNEFRRPVYDGGDEGWTQVFTTENRAYFKDFRMHEMDEKLGDMYGNICEKEIEIVYELAQNILSYEEMLIEASDVCGEIDRHLLHEATVPSFVPNDTLLAALIVYMAHIGCFVPAEVATIGFTDKILTRISSRETVSKTQSTFAIDLQQVAFALAYSTNRSLIVIDEFGKGTESTDGVGLACGLFDYLLNLGDERPKVIAATHFHEMFEHGFLQQRPELQLGYMEVQMDHSASEVEDQITYLYKWVPVVDHMLSLGLC</sequence>
<dbReference type="Pfam" id="PF00488">
    <property type="entry name" value="MutS_V"/>
    <property type="match status" value="1"/>
</dbReference>
<evidence type="ECO:0000256" key="1">
    <source>
        <dbReference type="ARBA" id="ARBA00006271"/>
    </source>
</evidence>
<keyword evidence="2" id="KW-0547">Nucleotide-binding</keyword>
<dbReference type="Gene3D" id="1.10.1420.10">
    <property type="match status" value="1"/>
</dbReference>
<dbReference type="Gene3D" id="3.40.50.300">
    <property type="entry name" value="P-loop containing nucleotide triphosphate hydrolases"/>
    <property type="match status" value="1"/>
</dbReference>
<dbReference type="InterPro" id="IPR000432">
    <property type="entry name" value="DNA_mismatch_repair_MutS_C"/>
</dbReference>
<organism evidence="6 7">
    <name type="scientific">Uncinocarpus reesii (strain UAMH 1704)</name>
    <dbReference type="NCBI Taxonomy" id="336963"/>
    <lineage>
        <taxon>Eukaryota</taxon>
        <taxon>Fungi</taxon>
        <taxon>Dikarya</taxon>
        <taxon>Ascomycota</taxon>
        <taxon>Pezizomycotina</taxon>
        <taxon>Eurotiomycetes</taxon>
        <taxon>Eurotiomycetidae</taxon>
        <taxon>Onygenales</taxon>
        <taxon>Onygenaceae</taxon>
        <taxon>Uncinocarpus</taxon>
    </lineage>
</organism>
<dbReference type="KEGG" id="ure:UREG_05893"/>
<dbReference type="PANTHER" id="PTHR11361">
    <property type="entry name" value="DNA MISMATCH REPAIR PROTEIN MUTS FAMILY MEMBER"/>
    <property type="match status" value="1"/>
</dbReference>
<dbReference type="VEuPathDB" id="FungiDB:UREG_05893"/>